<dbReference type="PANTHER" id="PTHR12829">
    <property type="entry name" value="N6-ADENOSINE-METHYLTRANSFERASE"/>
    <property type="match status" value="1"/>
</dbReference>
<evidence type="ECO:0000256" key="1">
    <source>
        <dbReference type="ARBA" id="ARBA00022603"/>
    </source>
</evidence>
<proteinExistence type="predicted"/>
<dbReference type="PROSITE" id="PS51143">
    <property type="entry name" value="MT_A70"/>
    <property type="match status" value="1"/>
</dbReference>
<dbReference type="GO" id="GO:0005634">
    <property type="term" value="C:nucleus"/>
    <property type="evidence" value="ECO:0007669"/>
    <property type="project" value="TreeGrafter"/>
</dbReference>
<dbReference type="EMBL" id="MT141462">
    <property type="protein sequence ID" value="QJA62136.1"/>
    <property type="molecule type" value="Genomic_DNA"/>
</dbReference>
<dbReference type="GO" id="GO:0032259">
    <property type="term" value="P:methylation"/>
    <property type="evidence" value="ECO:0007669"/>
    <property type="project" value="UniProtKB-KW"/>
</dbReference>
<keyword evidence="1 4" id="KW-0489">Methyltransferase</keyword>
<protein>
    <submittedName>
        <fullName evidence="4">Putative methyltransferase</fullName>
    </submittedName>
</protein>
<dbReference type="Pfam" id="PF05063">
    <property type="entry name" value="MT-A70"/>
    <property type="match status" value="1"/>
</dbReference>
<dbReference type="AlphaFoldDB" id="A0A6M3IWW7"/>
<dbReference type="PANTHER" id="PTHR12829:SF7">
    <property type="entry name" value="N6-ADENOSINE-METHYLTRANSFERASE CATALYTIC SUBUNIT"/>
    <property type="match status" value="1"/>
</dbReference>
<keyword evidence="2 4" id="KW-0808">Transferase</keyword>
<accession>A0A6M3IWW7</accession>
<reference evidence="4" key="1">
    <citation type="submission" date="2020-03" db="EMBL/GenBank/DDBJ databases">
        <title>The deep terrestrial virosphere.</title>
        <authorList>
            <person name="Holmfeldt K."/>
            <person name="Nilsson E."/>
            <person name="Simone D."/>
            <person name="Lopez-Fernandez M."/>
            <person name="Wu X."/>
            <person name="de Brujin I."/>
            <person name="Lundin D."/>
            <person name="Andersson A."/>
            <person name="Bertilsson S."/>
            <person name="Dopson M."/>
        </authorList>
    </citation>
    <scope>NUCLEOTIDE SEQUENCE</scope>
    <source>
        <strain evidence="4">MM415B00826</strain>
    </source>
</reference>
<sequence>MKKYQIIYADPTWSFNFLKRNELSDDAKSKLYGTMKGKDICNLGIDLRPYLASDCILLLWVMNSELPLALNVIKAWGFNYKTVAFTWVKTTKNTYHFGGGNWTRSNPELCLLATRGDIKRQSASVRNLVISPLREHSRKPDEIRGNIVELCGDLPRIELFARQKVDGWDCWGNEVESDIELK</sequence>
<dbReference type="GO" id="GO:0008173">
    <property type="term" value="F:RNA methyltransferase activity"/>
    <property type="evidence" value="ECO:0007669"/>
    <property type="project" value="UniProtKB-ARBA"/>
</dbReference>
<name>A0A6M3IWW7_9ZZZZ</name>
<evidence type="ECO:0000256" key="3">
    <source>
        <dbReference type="ARBA" id="ARBA00022691"/>
    </source>
</evidence>
<gene>
    <name evidence="4" type="ORF">MM415B00826_0047</name>
</gene>
<evidence type="ECO:0000256" key="2">
    <source>
        <dbReference type="ARBA" id="ARBA00022679"/>
    </source>
</evidence>
<evidence type="ECO:0000313" key="4">
    <source>
        <dbReference type="EMBL" id="QJA62136.1"/>
    </source>
</evidence>
<dbReference type="InterPro" id="IPR007757">
    <property type="entry name" value="MT-A70-like"/>
</dbReference>
<organism evidence="4">
    <name type="scientific">viral metagenome</name>
    <dbReference type="NCBI Taxonomy" id="1070528"/>
    <lineage>
        <taxon>unclassified sequences</taxon>
        <taxon>metagenomes</taxon>
        <taxon>organismal metagenomes</taxon>
    </lineage>
</organism>
<keyword evidence="3" id="KW-0949">S-adenosyl-L-methionine</keyword>
<dbReference type="GO" id="GO:0008757">
    <property type="term" value="F:S-adenosylmethionine-dependent methyltransferase activity"/>
    <property type="evidence" value="ECO:0007669"/>
    <property type="project" value="UniProtKB-ARBA"/>
</dbReference>